<feature type="transmembrane region" description="Helical" evidence="7">
    <location>
        <begin position="404"/>
        <end position="428"/>
    </location>
</feature>
<accession>A0A9P3LYK1</accession>
<evidence type="ECO:0000313" key="9">
    <source>
        <dbReference type="Proteomes" id="UP000827284"/>
    </source>
</evidence>
<dbReference type="Pfam" id="PF03062">
    <property type="entry name" value="MBOAT"/>
    <property type="match status" value="1"/>
</dbReference>
<keyword evidence="4 7" id="KW-1133">Transmembrane helix</keyword>
<dbReference type="GO" id="GO:0003841">
    <property type="term" value="F:1-acylglycerol-3-phosphate O-acyltransferase activity"/>
    <property type="evidence" value="ECO:0007669"/>
    <property type="project" value="TreeGrafter"/>
</dbReference>
<reference evidence="8" key="2">
    <citation type="journal article" date="2022" name="Microbiol. Resour. Announc.">
        <title>Whole-Genome Sequence of Entomortierella parvispora E1425, a Mucoromycotan Fungus Associated with Burkholderiaceae-Related Endosymbiotic Bacteria.</title>
        <authorList>
            <person name="Herlambang A."/>
            <person name="Guo Y."/>
            <person name="Takashima Y."/>
            <person name="Narisawa K."/>
            <person name="Ohta H."/>
            <person name="Nishizawa T."/>
        </authorList>
    </citation>
    <scope>NUCLEOTIDE SEQUENCE</scope>
    <source>
        <strain evidence="8">E1425</strain>
    </source>
</reference>
<dbReference type="EMBL" id="BQFW01000010">
    <property type="protein sequence ID" value="GJJ75217.1"/>
    <property type="molecule type" value="Genomic_DNA"/>
</dbReference>
<feature type="transmembrane region" description="Helical" evidence="7">
    <location>
        <begin position="249"/>
        <end position="266"/>
    </location>
</feature>
<evidence type="ECO:0000256" key="6">
    <source>
        <dbReference type="ARBA" id="ARBA00023315"/>
    </source>
</evidence>
<dbReference type="GO" id="GO:0046474">
    <property type="term" value="P:glycerophospholipid biosynthetic process"/>
    <property type="evidence" value="ECO:0007669"/>
    <property type="project" value="TreeGrafter"/>
</dbReference>
<comment type="caution">
    <text evidence="8">The sequence shown here is derived from an EMBL/GenBank/DDBJ whole genome shotgun (WGS) entry which is preliminary data.</text>
</comment>
<dbReference type="GO" id="GO:0030258">
    <property type="term" value="P:lipid modification"/>
    <property type="evidence" value="ECO:0007669"/>
    <property type="project" value="TreeGrafter"/>
</dbReference>
<keyword evidence="2" id="KW-0808">Transferase</keyword>
<gene>
    <name evidence="8" type="ORF">EMPS_07575</name>
</gene>
<organism evidence="8 9">
    <name type="scientific">Entomortierella parvispora</name>
    <dbReference type="NCBI Taxonomy" id="205924"/>
    <lineage>
        <taxon>Eukaryota</taxon>
        <taxon>Fungi</taxon>
        <taxon>Fungi incertae sedis</taxon>
        <taxon>Mucoromycota</taxon>
        <taxon>Mortierellomycotina</taxon>
        <taxon>Mortierellomycetes</taxon>
        <taxon>Mortierellales</taxon>
        <taxon>Mortierellaceae</taxon>
        <taxon>Entomortierella</taxon>
    </lineage>
</organism>
<keyword evidence="5 7" id="KW-0472">Membrane</keyword>
<feature type="transmembrane region" description="Helical" evidence="7">
    <location>
        <begin position="220"/>
        <end position="237"/>
    </location>
</feature>
<keyword evidence="9" id="KW-1185">Reference proteome</keyword>
<feature type="transmembrane region" description="Helical" evidence="7">
    <location>
        <begin position="51"/>
        <end position="73"/>
    </location>
</feature>
<evidence type="ECO:0000256" key="4">
    <source>
        <dbReference type="ARBA" id="ARBA00022989"/>
    </source>
</evidence>
<evidence type="ECO:0000313" key="8">
    <source>
        <dbReference type="EMBL" id="GJJ75217.1"/>
    </source>
</evidence>
<dbReference type="InterPro" id="IPR049941">
    <property type="entry name" value="LPLAT_7/PORCN-like"/>
</dbReference>
<proteinExistence type="predicted"/>
<dbReference type="PANTHER" id="PTHR13906:SF4">
    <property type="entry name" value="LYSOPHOSPHOLIPID ACYLTRANSFERASE 6"/>
    <property type="match status" value="1"/>
</dbReference>
<reference evidence="8" key="1">
    <citation type="submission" date="2021-11" db="EMBL/GenBank/DDBJ databases">
        <authorList>
            <person name="Herlambang A."/>
            <person name="Guo Y."/>
            <person name="Takashima Y."/>
            <person name="Nishizawa T."/>
        </authorList>
    </citation>
    <scope>NUCLEOTIDE SEQUENCE</scope>
    <source>
        <strain evidence="8">E1425</strain>
    </source>
</reference>
<evidence type="ECO:0000256" key="5">
    <source>
        <dbReference type="ARBA" id="ARBA00023136"/>
    </source>
</evidence>
<feature type="transmembrane region" description="Helical" evidence="7">
    <location>
        <begin position="440"/>
        <end position="461"/>
    </location>
</feature>
<evidence type="ECO:0000256" key="2">
    <source>
        <dbReference type="ARBA" id="ARBA00022679"/>
    </source>
</evidence>
<keyword evidence="3 7" id="KW-0812">Transmembrane</keyword>
<dbReference type="InterPro" id="IPR004299">
    <property type="entry name" value="MBOAT_fam"/>
</dbReference>
<feature type="transmembrane region" description="Helical" evidence="7">
    <location>
        <begin position="20"/>
        <end position="39"/>
    </location>
</feature>
<sequence>MLDSFFGSLSEAVSFPEDQLRCLSALLLSYPLALAFRFLPSNNPGLKHVVSVLTSFFLIVVVVDDLVGLMHLLGSSIAVWRVMGSVQGKWGPRIVFIGVMLHMSVSHLIRQFNDYRGYKLDHTGPQMILTMKLTSWAFNVYDGRRNPKELSRYQKEHAITQFPSLLHYLSYVFFFPAVLVGPSFEYMDYIRFIELSQFRDAKTGKIHWPAGRIRSSMQSFFFALIALASLAILGPKLDVLWTLDPAWKALPWVLRFGYVQLAAFAARFKYYAVWKMAEGACVMAGFGYNGQDPKTGAALWDATSNINVWAYETGQSIKTLADNWNMGTNKWLKHSVYFRVVSPGAKPGPIETFATFGVSAFWHGFYPGYYLMFASSATALTAGKLLRSHLRPLFISVATGKTPLVYNMLGMLLTQATINYMSMSFLLLTFQDSIQVWKDLYFVVHIGILFITVLTPVLFPVKRKSKKGAEKSESEKVKELAHDVAEEVAAVAVEAPIEVLNDASSAKLKVL</sequence>
<name>A0A9P3LYK1_9FUNG</name>
<dbReference type="PANTHER" id="PTHR13906">
    <property type="entry name" value="PORCUPINE"/>
    <property type="match status" value="1"/>
</dbReference>
<dbReference type="OrthoDB" id="286734at2759"/>
<evidence type="ECO:0000256" key="7">
    <source>
        <dbReference type="SAM" id="Phobius"/>
    </source>
</evidence>
<feature type="transmembrane region" description="Helical" evidence="7">
    <location>
        <begin position="94"/>
        <end position="112"/>
    </location>
</feature>
<dbReference type="GO" id="GO:0016020">
    <property type="term" value="C:membrane"/>
    <property type="evidence" value="ECO:0007669"/>
    <property type="project" value="UniProtKB-SubCell"/>
</dbReference>
<dbReference type="Proteomes" id="UP000827284">
    <property type="component" value="Unassembled WGS sequence"/>
</dbReference>
<protein>
    <submittedName>
        <fullName evidence="8">Lysophospholipid acyltransferase</fullName>
    </submittedName>
</protein>
<evidence type="ECO:0000256" key="1">
    <source>
        <dbReference type="ARBA" id="ARBA00004141"/>
    </source>
</evidence>
<dbReference type="AlphaFoldDB" id="A0A9P3LYK1"/>
<evidence type="ECO:0000256" key="3">
    <source>
        <dbReference type="ARBA" id="ARBA00022692"/>
    </source>
</evidence>
<dbReference type="GO" id="GO:0047184">
    <property type="term" value="F:1-acylglycerophosphocholine O-acyltransferase activity"/>
    <property type="evidence" value="ECO:0007669"/>
    <property type="project" value="TreeGrafter"/>
</dbReference>
<dbReference type="GO" id="GO:0005783">
    <property type="term" value="C:endoplasmic reticulum"/>
    <property type="evidence" value="ECO:0007669"/>
    <property type="project" value="TreeGrafter"/>
</dbReference>
<comment type="subcellular location">
    <subcellularLocation>
        <location evidence="1">Membrane</location>
        <topology evidence="1">Multi-pass membrane protein</topology>
    </subcellularLocation>
</comment>
<keyword evidence="6 8" id="KW-0012">Acyltransferase</keyword>